<feature type="region of interest" description="Disordered" evidence="10">
    <location>
        <begin position="128"/>
        <end position="159"/>
    </location>
</feature>
<feature type="compositionally biased region" description="Polar residues" evidence="10">
    <location>
        <begin position="1091"/>
        <end position="1107"/>
    </location>
</feature>
<evidence type="ECO:0000256" key="10">
    <source>
        <dbReference type="SAM" id="MobiDB-lite"/>
    </source>
</evidence>
<dbReference type="GO" id="GO:0035517">
    <property type="term" value="C:PR-DUB complex"/>
    <property type="evidence" value="ECO:0007669"/>
    <property type="project" value="TreeGrafter"/>
</dbReference>
<dbReference type="InterPro" id="IPR028020">
    <property type="entry name" value="ASX_DEUBAD_dom"/>
</dbReference>
<feature type="compositionally biased region" description="Polar residues" evidence="10">
    <location>
        <begin position="74"/>
        <end position="84"/>
    </location>
</feature>
<feature type="compositionally biased region" description="Polar residues" evidence="10">
    <location>
        <begin position="1388"/>
        <end position="1397"/>
    </location>
</feature>
<feature type="compositionally biased region" description="Polar residues" evidence="10">
    <location>
        <begin position="1234"/>
        <end position="1257"/>
    </location>
</feature>
<feature type="region of interest" description="Disordered" evidence="10">
    <location>
        <begin position="497"/>
        <end position="538"/>
    </location>
</feature>
<evidence type="ECO:0000256" key="6">
    <source>
        <dbReference type="ARBA" id="ARBA00022833"/>
    </source>
</evidence>
<accession>A0A1B0C2F8</accession>
<keyword evidence="13" id="KW-1185">Reference proteome</keyword>
<evidence type="ECO:0000256" key="8">
    <source>
        <dbReference type="ARBA" id="ARBA00023163"/>
    </source>
</evidence>
<comment type="similarity">
    <text evidence="2">Belongs to the Asx family.</text>
</comment>
<comment type="subcellular location">
    <subcellularLocation>
        <location evidence="1">Nucleus</location>
    </subcellularLocation>
</comment>
<keyword evidence="5" id="KW-0863">Zinc-finger</keyword>
<feature type="compositionally biased region" description="Low complexity" evidence="10">
    <location>
        <begin position="1263"/>
        <end position="1283"/>
    </location>
</feature>
<evidence type="ECO:0000256" key="4">
    <source>
        <dbReference type="ARBA" id="ARBA00022723"/>
    </source>
</evidence>
<keyword evidence="7" id="KW-0805">Transcription regulation</keyword>
<feature type="region of interest" description="Disordered" evidence="10">
    <location>
        <begin position="1209"/>
        <end position="1283"/>
    </location>
</feature>
<evidence type="ECO:0000256" key="7">
    <source>
        <dbReference type="ARBA" id="ARBA00023015"/>
    </source>
</evidence>
<feature type="compositionally biased region" description="Basic residues" evidence="10">
    <location>
        <begin position="94"/>
        <end position="104"/>
    </location>
</feature>
<dbReference type="Pfam" id="PF13919">
    <property type="entry name" value="ASXH"/>
    <property type="match status" value="1"/>
</dbReference>
<feature type="region of interest" description="Disordered" evidence="10">
    <location>
        <begin position="59"/>
        <end position="112"/>
    </location>
</feature>
<keyword evidence="3" id="KW-0678">Repressor</keyword>
<dbReference type="Pfam" id="PF13922">
    <property type="entry name" value="PHD_3"/>
    <property type="match status" value="1"/>
</dbReference>
<dbReference type="GO" id="GO:0008270">
    <property type="term" value="F:zinc ion binding"/>
    <property type="evidence" value="ECO:0007669"/>
    <property type="project" value="UniProtKB-KW"/>
</dbReference>
<dbReference type="STRING" id="67801.A0A1B0C2F8"/>
<dbReference type="GO" id="GO:0009887">
    <property type="term" value="P:animal organ morphogenesis"/>
    <property type="evidence" value="ECO:0007669"/>
    <property type="project" value="TreeGrafter"/>
</dbReference>
<evidence type="ECO:0000256" key="1">
    <source>
        <dbReference type="ARBA" id="ARBA00004123"/>
    </source>
</evidence>
<dbReference type="GO" id="GO:0045944">
    <property type="term" value="P:positive regulation of transcription by RNA polymerase II"/>
    <property type="evidence" value="ECO:0007669"/>
    <property type="project" value="TreeGrafter"/>
</dbReference>
<proteinExistence type="inferred from homology"/>
<dbReference type="EnsemblMetazoa" id="GPPI047331-RA">
    <property type="protein sequence ID" value="GPPI047331-PA"/>
    <property type="gene ID" value="GPPI047331"/>
</dbReference>
<dbReference type="InterPro" id="IPR026905">
    <property type="entry name" value="ASX-like_PHD"/>
</dbReference>
<keyword evidence="8" id="KW-0804">Transcription</keyword>
<keyword evidence="4" id="KW-0479">Metal-binding</keyword>
<evidence type="ECO:0000256" key="2">
    <source>
        <dbReference type="ARBA" id="ARBA00006391"/>
    </source>
</evidence>
<feature type="compositionally biased region" description="Low complexity" evidence="10">
    <location>
        <begin position="360"/>
        <end position="373"/>
    </location>
</feature>
<reference evidence="13" key="1">
    <citation type="submission" date="2015-01" db="EMBL/GenBank/DDBJ databases">
        <authorList>
            <person name="Aksoy S."/>
            <person name="Warren W."/>
            <person name="Wilson R.K."/>
        </authorList>
    </citation>
    <scope>NUCLEOTIDE SEQUENCE [LARGE SCALE GENOMIC DNA]</scope>
    <source>
        <strain evidence="13">IAEA</strain>
    </source>
</reference>
<keyword evidence="6" id="KW-0862">Zinc</keyword>
<evidence type="ECO:0000256" key="5">
    <source>
        <dbReference type="ARBA" id="ARBA00022771"/>
    </source>
</evidence>
<dbReference type="EMBL" id="JXJN01024519">
    <property type="status" value="NOT_ANNOTATED_CDS"/>
    <property type="molecule type" value="Genomic_DNA"/>
</dbReference>
<keyword evidence="9" id="KW-0539">Nucleus</keyword>
<dbReference type="PROSITE" id="PS51916">
    <property type="entry name" value="DEUBAD"/>
    <property type="match status" value="1"/>
</dbReference>
<dbReference type="PANTHER" id="PTHR13578:SF20">
    <property type="entry name" value="POLYCOMB PROTEIN ASX"/>
    <property type="match status" value="1"/>
</dbReference>
<feature type="compositionally biased region" description="Low complexity" evidence="10">
    <location>
        <begin position="1076"/>
        <end position="1090"/>
    </location>
</feature>
<feature type="compositionally biased region" description="Polar residues" evidence="10">
    <location>
        <begin position="1209"/>
        <end position="1225"/>
    </location>
</feature>
<dbReference type="PANTHER" id="PTHR13578">
    <property type="entry name" value="ADDITIONAL SEX COMBS LIKE PROTEIN ASXL"/>
    <property type="match status" value="1"/>
</dbReference>
<dbReference type="InterPro" id="IPR044867">
    <property type="entry name" value="DEUBAD_dom"/>
</dbReference>
<reference evidence="12" key="2">
    <citation type="submission" date="2020-05" db="UniProtKB">
        <authorList>
            <consortium name="EnsemblMetazoa"/>
        </authorList>
    </citation>
    <scope>IDENTIFICATION</scope>
    <source>
        <strain evidence="12">IAEA</strain>
    </source>
</reference>
<dbReference type="Proteomes" id="UP000092460">
    <property type="component" value="Unassembled WGS sequence"/>
</dbReference>
<name>A0A1B0C2F8_9MUSC</name>
<dbReference type="VEuPathDB" id="VectorBase:GPPI047331"/>
<feature type="compositionally biased region" description="Low complexity" evidence="10">
    <location>
        <begin position="499"/>
        <end position="510"/>
    </location>
</feature>
<protein>
    <recommendedName>
        <fullName evidence="11">DEUBAD domain-containing protein</fullName>
    </recommendedName>
</protein>
<evidence type="ECO:0000259" key="11">
    <source>
        <dbReference type="PROSITE" id="PS51916"/>
    </source>
</evidence>
<feature type="region of interest" description="Disordered" evidence="10">
    <location>
        <begin position="1011"/>
        <end position="1032"/>
    </location>
</feature>
<dbReference type="GO" id="GO:0003682">
    <property type="term" value="F:chromatin binding"/>
    <property type="evidence" value="ECO:0007669"/>
    <property type="project" value="TreeGrafter"/>
</dbReference>
<feature type="domain" description="DEUBAD" evidence="11">
    <location>
        <begin position="238"/>
        <end position="359"/>
    </location>
</feature>
<dbReference type="GO" id="GO:0003677">
    <property type="term" value="F:DNA binding"/>
    <property type="evidence" value="ECO:0007669"/>
    <property type="project" value="InterPro"/>
</dbReference>
<evidence type="ECO:0000256" key="9">
    <source>
        <dbReference type="ARBA" id="ARBA00023242"/>
    </source>
</evidence>
<dbReference type="InterPro" id="IPR024811">
    <property type="entry name" value="ASX/ASX-like"/>
</dbReference>
<feature type="region of interest" description="Disordered" evidence="10">
    <location>
        <begin position="358"/>
        <end position="421"/>
    </location>
</feature>
<feature type="compositionally biased region" description="Low complexity" evidence="10">
    <location>
        <begin position="381"/>
        <end position="421"/>
    </location>
</feature>
<evidence type="ECO:0000313" key="12">
    <source>
        <dbReference type="EnsemblMetazoa" id="GPPI047331-PA"/>
    </source>
</evidence>
<feature type="region of interest" description="Disordered" evidence="10">
    <location>
        <begin position="1076"/>
        <end position="1107"/>
    </location>
</feature>
<feature type="region of interest" description="Disordered" evidence="10">
    <location>
        <begin position="1388"/>
        <end position="1415"/>
    </location>
</feature>
<organism evidence="12 13">
    <name type="scientific">Glossina palpalis gambiensis</name>
    <dbReference type="NCBI Taxonomy" id="67801"/>
    <lineage>
        <taxon>Eukaryota</taxon>
        <taxon>Metazoa</taxon>
        <taxon>Ecdysozoa</taxon>
        <taxon>Arthropoda</taxon>
        <taxon>Hexapoda</taxon>
        <taxon>Insecta</taxon>
        <taxon>Pterygota</taxon>
        <taxon>Neoptera</taxon>
        <taxon>Endopterygota</taxon>
        <taxon>Diptera</taxon>
        <taxon>Brachycera</taxon>
        <taxon>Muscomorpha</taxon>
        <taxon>Hippoboscoidea</taxon>
        <taxon>Glossinidae</taxon>
        <taxon>Glossina</taxon>
    </lineage>
</organism>
<sequence>MKTASTDAAVLLTKYLLNTKFNSNVYGAPPKEQSFVVSGNFNHTEMNSNMEGTTTTHINLLDDDDEKDPLALDTSSGGRSSTEDSQSSAPTSSKHSHSLRRHVPRIIVKPILPDKKSTTMTIAASSISETASTTVGQASNSANNCSPSSRGSSSRRIQQQQAKAAIAAASAVVTNTTTSTMSSAAQLPTAITQASTMREVLASIPGFSIKPRRRSSKKISTAAQIEQTKDGKIDLETPDSILASTNLRALLNKQTFSMLPPLYQYNLIQLLPSVDREAIEMEHKYPPNTVPTEAIRLGPSSLNNEFFARACLEWRERLAEGEFTPENQMKLKTEAEREKNKLDPWKLKHFEPIWGEKAANRASSSRSSEANLHSSKRRAESTAVTQTITSTSITSASSSSIHKVASSSLDPSTSSTTFNFTNMRDTQTLPFKNESEKLSIATVNKESFTSDKKLEQIPANLNAKHPDIVSIINIKEEDDIKIKTECTQEMSILGKAVRNNDNSSTSSIIDASRRGTKRSSASPSSKESCKKSDEATEEKQLKMEIKHLGNVPRELSSTGSGGIYTNELYSTTKVVSQILTSTKKEPSEDVIDALVKVTATSVSNTSQYLNPPENITTNRQQLSRVIHEGNVTCASISMTDGNPSMLVMPLLSNRNSTCDSTPHRENDAMECDVMVASTDQSASQIEEVPLDSAIQLDNCTNNTLDDDDDDDLIEQKFADAENYVLESGEVSTDNSADSKLAKSNINTNTNVMTTPQKCSSNEADFEYNIPLDHVISTQGNCSDIIQENMLLNTTSMLSSAAASNSPSSSLTSAISSSASGSSSSVSLAEMKAMISSVVSFAGAQNSVKSAQAIQSHNATENSHNKIFHHLQHDWNFGNIKIEEEDHPTSSNFNNLLQSQQGVIIKIDGMDVGEVGGNQPPGVSATVEINSSDQEASGESSAQNIMEEFIDDDNILDDDDGCMSDNSAVKVIVGELQQQHQQLMQLQQQQHQQQANGAPLQMTAQRPLDAQYLQHQHQQEPSEPHSQPPQLNDYIGELSTEVMCEVPMSAAEMEVSSTVLTSSNSNDSTNDISLCSSNSSSVSLNASGSLNQAPPNLSRLPTQTIQNPPQQRQILVDSNGQIIGNFLLQQQQQQQHQQSQQHLQQQHQQQQQLLQQAAQQFTFQAAQQQHAVSTLAARQQQQQQQQQQQHQHQMANKMLPVVRKSFELNTNGQPHFLTGSGSVQPSTPVPPQASIEATHQQLQQYSMPQQHQTQQRNFLPNPAPQSNSSPPGPQNLLTNHQQQQLQLQQQLHQLQQQQQQLNTFQTLTTQTQHQQHQQQQTNSLATTPKYISKQLSIISMPARSSVASTTVAIPSTATTAAPHALNAFNAVLNNSSAANVLKALPPSGVPTTIAQQRPSVKVPSNKGRKTTSKLPPGAVNLERSYQICQAVIQNSPNRENLKAQLRPPAALLNQQQQQTVQTSNSAALATTAANVLKTQDDVVVNAVTTGPANSLPIGLPTNVMGVGRPGVYKVIGPRMGFPRKKYVQRKSSPTLIRHVFANQGTTMLQAANAAASNVGNQQLTILQQPTVPSQSGQHVSHVQAHDIHHNGNGQYVLVHRANVGAADNQAPRASSAPPVPQNQVCTQLINAAWSKSLHHIQQNPIHGLNGISITGRGRPASVDVDTFNSTLQDMQNSLQVNNPNTQIVRRNLPAGNIYIEGLGVGEATSNLGDGSANYIVTTTTSGMSGIMASGALRSNQQPGGGNNSPNNLDPNNCACSLNAMVICQQCGAFCHDDCISASKLCVSCVIR</sequence>
<feature type="compositionally biased region" description="Basic and acidic residues" evidence="10">
    <location>
        <begin position="527"/>
        <end position="538"/>
    </location>
</feature>
<evidence type="ECO:0000256" key="3">
    <source>
        <dbReference type="ARBA" id="ARBA00022491"/>
    </source>
</evidence>
<evidence type="ECO:0000313" key="13">
    <source>
        <dbReference type="Proteomes" id="UP000092460"/>
    </source>
</evidence>